<feature type="transmembrane region" description="Helical" evidence="1">
    <location>
        <begin position="119"/>
        <end position="137"/>
    </location>
</feature>
<keyword evidence="1" id="KW-0812">Transmembrane</keyword>
<dbReference type="InterPro" id="IPR036938">
    <property type="entry name" value="PAP2/HPO_sf"/>
</dbReference>
<feature type="transmembrane region" description="Helical" evidence="1">
    <location>
        <begin position="196"/>
        <end position="214"/>
    </location>
</feature>
<dbReference type="InterPro" id="IPR000326">
    <property type="entry name" value="PAP2/HPO"/>
</dbReference>
<dbReference type="SUPFAM" id="SSF48317">
    <property type="entry name" value="Acid phosphatase/Vanadium-dependent haloperoxidase"/>
    <property type="match status" value="1"/>
</dbReference>
<dbReference type="Pfam" id="PF01569">
    <property type="entry name" value="PAP2"/>
    <property type="match status" value="1"/>
</dbReference>
<sequence>MRQYLLSKTECEKLKRPARPKFRASAGRTVSRAFRDPSLLALSVAFAMMLFFSKWPNIDLDVSLAFWNDGFRLGEDRFLVSVRDLNRVLPSVLLPGLVCMLFAMPFSAGFRRVFRPHKLLLILTFYALGPGATVHLLKNLFARARPQELGDFGGNLFFTPVLSFDGACARSCSFPSGESSTAIALLAFTILLPKKLQLISAATLMPFIVIFSLNRVAMGAHFLSDVLIAWPLMLAVFLSLHRLFSKHRHAIDAVFSRRVSGTRQAAG</sequence>
<accession>A0AA88JP94</accession>
<evidence type="ECO:0000313" key="3">
    <source>
        <dbReference type="EMBL" id="KAA3498674.1"/>
    </source>
</evidence>
<keyword evidence="1" id="KW-1133">Transmembrane helix</keyword>
<comment type="caution">
    <text evidence="3">The sequence shown here is derived from an EMBL/GenBank/DDBJ whole genome shotgun (WGS) entry which is preliminary data.</text>
</comment>
<evidence type="ECO:0000259" key="2">
    <source>
        <dbReference type="SMART" id="SM00014"/>
    </source>
</evidence>
<dbReference type="EMBL" id="QRFF01000008">
    <property type="protein sequence ID" value="KAA3498674.1"/>
    <property type="molecule type" value="Genomic_DNA"/>
</dbReference>
<proteinExistence type="predicted"/>
<reference evidence="3 4" key="1">
    <citation type="submission" date="2018-08" db="EMBL/GenBank/DDBJ databases">
        <title>Crown Gall in kiwifruit.</title>
        <authorList>
            <person name="Visnovsky S.B."/>
            <person name="Pitman A.R."/>
        </authorList>
    </citation>
    <scope>NUCLEOTIDE SEQUENCE [LARGE SCALE GENOMIC DNA]</scope>
    <source>
        <strain evidence="3 4">SBV_302_78_2</strain>
    </source>
</reference>
<keyword evidence="1" id="KW-0472">Membrane</keyword>
<dbReference type="SMART" id="SM00014">
    <property type="entry name" value="acidPPc"/>
    <property type="match status" value="1"/>
</dbReference>
<evidence type="ECO:0000313" key="4">
    <source>
        <dbReference type="Proteomes" id="UP000473658"/>
    </source>
</evidence>
<dbReference type="RefSeq" id="WP_149901285.1">
    <property type="nucleotide sequence ID" value="NZ_QRFF01000008.1"/>
</dbReference>
<evidence type="ECO:0000256" key="1">
    <source>
        <dbReference type="SAM" id="Phobius"/>
    </source>
</evidence>
<feature type="transmembrane region" description="Helical" evidence="1">
    <location>
        <begin position="226"/>
        <end position="244"/>
    </location>
</feature>
<feature type="transmembrane region" description="Helical" evidence="1">
    <location>
        <begin position="88"/>
        <end position="107"/>
    </location>
</feature>
<gene>
    <name evidence="3" type="ORF">DXM27_22845</name>
</gene>
<dbReference type="AlphaFoldDB" id="A0AA88JP94"/>
<organism evidence="3 4">
    <name type="scientific">Rhizobium rhizogenes</name>
    <name type="common">Agrobacterium rhizogenes</name>
    <dbReference type="NCBI Taxonomy" id="359"/>
    <lineage>
        <taxon>Bacteria</taxon>
        <taxon>Pseudomonadati</taxon>
        <taxon>Pseudomonadota</taxon>
        <taxon>Alphaproteobacteria</taxon>
        <taxon>Hyphomicrobiales</taxon>
        <taxon>Rhizobiaceae</taxon>
        <taxon>Rhizobium/Agrobacterium group</taxon>
        <taxon>Rhizobium</taxon>
    </lineage>
</organism>
<dbReference type="Proteomes" id="UP000473658">
    <property type="component" value="Unassembled WGS sequence"/>
</dbReference>
<name>A0AA88JP94_RHIRH</name>
<feature type="domain" description="Phosphatidic acid phosphatase type 2/haloperoxidase" evidence="2">
    <location>
        <begin position="118"/>
        <end position="241"/>
    </location>
</feature>
<dbReference type="Gene3D" id="1.20.144.10">
    <property type="entry name" value="Phosphatidic acid phosphatase type 2/haloperoxidase"/>
    <property type="match status" value="1"/>
</dbReference>
<protein>
    <submittedName>
        <fullName evidence="3">Phosphatase PAP2 family protein</fullName>
    </submittedName>
</protein>